<comment type="subcellular location">
    <subcellularLocation>
        <location evidence="1">Membrane</location>
        <topology evidence="1">Multi-pass membrane protein</topology>
    </subcellularLocation>
</comment>
<dbReference type="InterPro" id="IPR005828">
    <property type="entry name" value="MFS_sugar_transport-like"/>
</dbReference>
<dbReference type="Pfam" id="PF00083">
    <property type="entry name" value="Sugar_tr"/>
    <property type="match status" value="1"/>
</dbReference>
<evidence type="ECO:0000313" key="7">
    <source>
        <dbReference type="EMBL" id="BBE41425.1"/>
    </source>
</evidence>
<protein>
    <submittedName>
        <fullName evidence="7">L-Proline/Glycine betaine transporter ProP</fullName>
    </submittedName>
</protein>
<feature type="transmembrane region" description="Helical" evidence="5">
    <location>
        <begin position="208"/>
        <end position="227"/>
    </location>
</feature>
<feature type="transmembrane region" description="Helical" evidence="5">
    <location>
        <begin position="349"/>
        <end position="369"/>
    </location>
</feature>
<evidence type="ECO:0000256" key="1">
    <source>
        <dbReference type="ARBA" id="ARBA00004141"/>
    </source>
</evidence>
<feature type="transmembrane region" description="Helical" evidence="5">
    <location>
        <begin position="119"/>
        <end position="137"/>
    </location>
</feature>
<evidence type="ECO:0000313" key="8">
    <source>
        <dbReference type="Proteomes" id="UP000509448"/>
    </source>
</evidence>
<keyword evidence="3 5" id="KW-1133">Transmembrane helix</keyword>
<name>A0A4P2VJ72_9ARCH</name>
<evidence type="ECO:0000256" key="5">
    <source>
        <dbReference type="SAM" id="Phobius"/>
    </source>
</evidence>
<keyword evidence="4 5" id="KW-0472">Membrane</keyword>
<evidence type="ECO:0000256" key="2">
    <source>
        <dbReference type="ARBA" id="ARBA00022692"/>
    </source>
</evidence>
<feature type="transmembrane region" description="Helical" evidence="5">
    <location>
        <begin position="51"/>
        <end position="79"/>
    </location>
</feature>
<dbReference type="PROSITE" id="PS50850">
    <property type="entry name" value="MFS"/>
    <property type="match status" value="1"/>
</dbReference>
<feature type="transmembrane region" description="Helical" evidence="5">
    <location>
        <begin position="143"/>
        <end position="166"/>
    </location>
</feature>
<evidence type="ECO:0000256" key="3">
    <source>
        <dbReference type="ARBA" id="ARBA00022989"/>
    </source>
</evidence>
<keyword evidence="2 5" id="KW-0812">Transmembrane</keyword>
<feature type="transmembrane region" description="Helical" evidence="5">
    <location>
        <begin position="449"/>
        <end position="470"/>
    </location>
</feature>
<feature type="transmembrane region" description="Helical" evidence="5">
    <location>
        <begin position="278"/>
        <end position="297"/>
    </location>
</feature>
<feature type="transmembrane region" description="Helical" evidence="5">
    <location>
        <begin position="317"/>
        <end position="342"/>
    </location>
</feature>
<dbReference type="SUPFAM" id="SSF103473">
    <property type="entry name" value="MFS general substrate transporter"/>
    <property type="match status" value="1"/>
</dbReference>
<dbReference type="KEGG" id="ccai:NAS2_0008"/>
<proteinExistence type="predicted"/>
<dbReference type="PROSITE" id="PS00216">
    <property type="entry name" value="SUGAR_TRANSPORT_1"/>
    <property type="match status" value="1"/>
</dbReference>
<dbReference type="Proteomes" id="UP000509448">
    <property type="component" value="Chromosome"/>
</dbReference>
<dbReference type="GO" id="GO:0016020">
    <property type="term" value="C:membrane"/>
    <property type="evidence" value="ECO:0007669"/>
    <property type="project" value="UniProtKB-SubCell"/>
</dbReference>
<evidence type="ECO:0000259" key="6">
    <source>
        <dbReference type="PROSITE" id="PS50850"/>
    </source>
</evidence>
<dbReference type="InterPro" id="IPR036259">
    <property type="entry name" value="MFS_trans_sf"/>
</dbReference>
<dbReference type="PANTHER" id="PTHR24064">
    <property type="entry name" value="SOLUTE CARRIER FAMILY 22 MEMBER"/>
    <property type="match status" value="1"/>
</dbReference>
<dbReference type="InterPro" id="IPR020846">
    <property type="entry name" value="MFS_dom"/>
</dbReference>
<feature type="transmembrane region" description="Helical" evidence="5">
    <location>
        <begin position="178"/>
        <end position="202"/>
    </location>
</feature>
<reference evidence="7 8" key="1">
    <citation type="journal article" date="2019" name="ISME J.">
        <title>Isolation and characterization of a thermophilic sulfur- and iron-reducing thaumarchaeote from a terrestrial acidic hot spring.</title>
        <authorList>
            <person name="Kato S."/>
            <person name="Itoh T."/>
            <person name="Yuki M."/>
            <person name="Nagamori M."/>
            <person name="Ohnishi M."/>
            <person name="Uematsu K."/>
            <person name="Suzuki K."/>
            <person name="Takashina T."/>
            <person name="Ohkuma M."/>
        </authorList>
    </citation>
    <scope>NUCLEOTIDE SEQUENCE [LARGE SCALE GENOMIC DNA]</scope>
    <source>
        <strain evidence="7 8">NAS-02</strain>
    </source>
</reference>
<feature type="transmembrane region" description="Helical" evidence="5">
    <location>
        <begin position="91"/>
        <end position="112"/>
    </location>
</feature>
<gene>
    <name evidence="7" type="ORF">NAS2_0008</name>
</gene>
<dbReference type="InterPro" id="IPR005829">
    <property type="entry name" value="Sugar_transporter_CS"/>
</dbReference>
<organism evidence="7 8">
    <name type="scientific">Conexivisphaera calida</name>
    <dbReference type="NCBI Taxonomy" id="1874277"/>
    <lineage>
        <taxon>Archaea</taxon>
        <taxon>Nitrososphaerota</taxon>
        <taxon>Conexivisphaeria</taxon>
        <taxon>Conexivisphaerales</taxon>
        <taxon>Conexivisphaeraceae</taxon>
        <taxon>Conexivisphaera</taxon>
    </lineage>
</organism>
<feature type="transmembrane region" description="Helical" evidence="5">
    <location>
        <begin position="423"/>
        <end position="443"/>
    </location>
</feature>
<accession>A0A4P2VJ72</accession>
<keyword evidence="8" id="KW-1185">Reference proteome</keyword>
<dbReference type="AlphaFoldDB" id="A0A4P2VJ72"/>
<dbReference type="PROSITE" id="PS00217">
    <property type="entry name" value="SUGAR_TRANSPORT_2"/>
    <property type="match status" value="1"/>
</dbReference>
<evidence type="ECO:0000256" key="4">
    <source>
        <dbReference type="ARBA" id="ARBA00023136"/>
    </source>
</evidence>
<feature type="domain" description="Major facilitator superfamily (MFS) profile" evidence="6">
    <location>
        <begin position="51"/>
        <end position="475"/>
    </location>
</feature>
<dbReference type="GO" id="GO:0022857">
    <property type="term" value="F:transmembrane transporter activity"/>
    <property type="evidence" value="ECO:0007669"/>
    <property type="project" value="InterPro"/>
</dbReference>
<dbReference type="EMBL" id="AP018732">
    <property type="protein sequence ID" value="BBE41425.1"/>
    <property type="molecule type" value="Genomic_DNA"/>
</dbReference>
<dbReference type="Gene3D" id="1.20.1250.20">
    <property type="entry name" value="MFS general substrate transporter like domains"/>
    <property type="match status" value="1"/>
</dbReference>
<sequence length="495" mass="52671">MLYINIANNILWGQTIKIPQDFLLAMEKGTGPSGVFKGIEELPFTRSHLKVWLTAGMGFFTDAYDLFIIGAIITIFNAYKLPGFYNPGLEALLASSAIFTAIIGQLLFGRIADVMGRKFIYGIEAAILSAGALLSAFSPDILWLLVFRSILGLGIGGDYPLSATIASEYSGRKNRGKLVALVFANQGFGTIAAVAAAVAAVLVFPPGIAWRVAAGIGAIPALSVIYLRRKLPETPRYSALVKKDYETAGKAAGVLGARLEGEGVVAKRTTIGTFLRRYWITLIAAAVPWFLMDIAFYGTGIYSSSIVSGIIGSSSSIAMTIFESGIPFLVGVPGYFTAVALIDKVGRKSLQIAGFLGMATVYMYIGYLLAVTGGVITRAIPAFLGLGIYSLSFFAIDAGPNTTTFVIPSEVFPVRYRTTGHGISAAMGKLGAGISTLILLPYLKSVYGLSTTLYVLAMVSILGATVTLLLREPARRTLEEASMEELVPETIPQTP</sequence>